<feature type="disulfide bond" evidence="11">
    <location>
        <begin position="599"/>
        <end position="637"/>
    </location>
</feature>
<keyword evidence="13" id="KW-0472">Membrane</keyword>
<accession>A0A158PP69</accession>
<organism evidence="17">
    <name type="scientific">Anisakis simplex</name>
    <name type="common">Herring worm</name>
    <dbReference type="NCBI Taxonomy" id="6269"/>
    <lineage>
        <taxon>Eukaryota</taxon>
        <taxon>Metazoa</taxon>
        <taxon>Ecdysozoa</taxon>
        <taxon>Nematoda</taxon>
        <taxon>Chromadorea</taxon>
        <taxon>Rhabditida</taxon>
        <taxon>Spirurina</taxon>
        <taxon>Ascaridomorpha</taxon>
        <taxon>Ascaridoidea</taxon>
        <taxon>Anisakidae</taxon>
        <taxon>Anisakis</taxon>
        <taxon>Anisakis simplex complex</taxon>
    </lineage>
</organism>
<feature type="domain" description="Peptidase A1" evidence="14">
    <location>
        <begin position="1"/>
        <end position="278"/>
    </location>
</feature>
<evidence type="ECO:0000256" key="12">
    <source>
        <dbReference type="RuleBase" id="RU000454"/>
    </source>
</evidence>
<dbReference type="SUPFAM" id="SSF50630">
    <property type="entry name" value="Acid proteases"/>
    <property type="match status" value="4"/>
</dbReference>
<dbReference type="FunFam" id="2.40.70.10:FF:000058">
    <property type="entry name" value="ASpartyl Protease"/>
    <property type="match status" value="1"/>
</dbReference>
<feature type="disulfide bond" evidence="11">
    <location>
        <begin position="385"/>
        <end position="390"/>
    </location>
</feature>
<dbReference type="InterPro" id="IPR001461">
    <property type="entry name" value="Aspartic_peptidase_A1"/>
</dbReference>
<dbReference type="WBParaSite" id="ASIM_0001379501-mRNA-1">
    <property type="protein sequence ID" value="ASIM_0001379501-mRNA-1"/>
    <property type="gene ID" value="ASIM_0001379501"/>
</dbReference>
<keyword evidence="13" id="KW-1133">Transmembrane helix</keyword>
<dbReference type="EMBL" id="UYRR01031341">
    <property type="protein sequence ID" value="VDK49226.1"/>
    <property type="molecule type" value="Genomic_DNA"/>
</dbReference>
<dbReference type="FunFam" id="2.40.70.10:FF:000008">
    <property type="entry name" value="Cathepsin D"/>
    <property type="match status" value="1"/>
</dbReference>
<evidence type="ECO:0000256" key="6">
    <source>
        <dbReference type="ARBA" id="ARBA00022750"/>
    </source>
</evidence>
<dbReference type="Pfam" id="PF00026">
    <property type="entry name" value="Asp"/>
    <property type="match status" value="6"/>
</dbReference>
<keyword evidence="7 12" id="KW-0378">Hydrolase</keyword>
<keyword evidence="9" id="KW-0325">Glycoprotein</keyword>
<evidence type="ECO:0000313" key="16">
    <source>
        <dbReference type="Proteomes" id="UP000267096"/>
    </source>
</evidence>
<evidence type="ECO:0000256" key="4">
    <source>
        <dbReference type="ARBA" id="ARBA00022670"/>
    </source>
</evidence>
<evidence type="ECO:0000259" key="14">
    <source>
        <dbReference type="PROSITE" id="PS51767"/>
    </source>
</evidence>
<protein>
    <submittedName>
        <fullName evidence="17">Major sperm protein (inferred by orthology to a C. elegans protein)</fullName>
    </submittedName>
</protein>
<evidence type="ECO:0000256" key="1">
    <source>
        <dbReference type="ARBA" id="ARBA00004613"/>
    </source>
</evidence>
<keyword evidence="3" id="KW-0964">Secreted</keyword>
<dbReference type="GO" id="GO:0005764">
    <property type="term" value="C:lysosome"/>
    <property type="evidence" value="ECO:0007669"/>
    <property type="project" value="TreeGrafter"/>
</dbReference>
<evidence type="ECO:0000256" key="10">
    <source>
        <dbReference type="PIRSR" id="PIRSR601461-1"/>
    </source>
</evidence>
<dbReference type="GO" id="GO:0006508">
    <property type="term" value="P:proteolysis"/>
    <property type="evidence" value="ECO:0007669"/>
    <property type="project" value="UniProtKB-KW"/>
</dbReference>
<sequence length="1623" mass="181513">MQRTLMNLSLATQSVFLLPCPFAWQPSINANNKVIQQRECFEIRQKFALVDLLKGFNSDPADGVLGLAFAISASKHLTPPFLNGVPQNVFDQPITTIWMKRHEPQKNVFGGYAVLGGYDDEKCGAIIYGLGWEVVADTGTSLILGPPHVIEEMVNAIGGEVSNEQMIYVRSSLHLAHRNFDEVEEFCLHNIDHYDDNYYIECDLMDKLPPIHFAVRDTSIVIHPQNYVTHMTWDTEACLLALGVTGTSSYDPAWIFGNPLYRALCIVEMRNVLIILLLFVSLAIAAVTRVPLTRIQSKRERLMSQGKWGEYQRAKNVRRLEIARRMQSKDVVAERVSGHLNFYSNLNDYDDLQYVSKFAIGTPPQEFNLVMDTGSSDLWVAGATCLSTSCRTKNLYNSKQSSTFESTDGRFRTGYGDGSGASGSIAKDTVHFLGPNGTLVSVREQEFGVADSLNGFDDDTVDGILGLGFAVLANTHATPPFLKGVQQHAFDKPIMTIWMKTDGPRDNVFGGYMVLGGYDDEKCGSIMGYKDLSMASYWQFQMEKVAVHNFNSELGWNVIADTGTSFIIGPSYVIRKMTDAIGGANVRYDSDNDIYTVSCYYANRLPQIHFSVGGMSIVIHSQNYVVRFQTTSGADVCVLALGEMDTDRVGILQSSSEKSEAGAPFYEILLYPSLPYPFAVFLRLRKLINVQDSMSIIPLTMSLPRWIVFSSEDSYSRPQYAIVTIKNVESFPVVYRIRTKDRSFPRFSRCHGYLSKGASEEITIMIPSSEHWPRDPIEFAGKLLIIRRLQMTPNREIFIALLLTCARVFIINAQIFRTPFTYLHAAAAAEILPEYSHQDVMSAQNGQLTQQQVLNNYGNTVIVANITIGTDPSQTFLLVVDTGAADTTVADITCQSKACHRKRRFNSTLSKTYSTDHLAWKTKYQNGGSLKGFVGQDVFTLRGSGQSQIRIEKQLFAQITEWNHDEKAPADGTLGLAYRAKAQYHNPTPMDNMASQLAESIFTIWIPRKGTSAEGSSDGLITHGGLDLDHCGKMIGYRYLSSARHWQFRMDSVSVGSYTNQKGWEVASETGYAFIGVPKYVMNHIVKELNLAPAMVNNAYFTNCKQLPSLPTLKFGIGSNIYEMDTNTLFHQRSGMCLSVLMAIESFGYGNEATWALGVPFAFNFCQTFDFGKQRIGVMQLIALVVLLNGISAEVIRYPLREIDSVRVQLMRSGEWHQRLKAKEILRTTPISHDIVRQSKNHLQMNDYDDLEYFGVIAIGTPDPQPFIVIPDTGSSKLWIPDVSCDTAYCAKKHLFNQSLSQTYVADERIWAIGYGDGSGAFGVTGRDTITLGDADGEHIRVHNQTFGQAIILIGFTAEPIDGIVGLAFAELGHDGDIPLVINAVNQGLLDEPIFTVWMQHRVRIRYFFSNEFVQFSLLQITCKCKHYYQRSLMKIFQLSNETLFGGQITYGGFDRVNCGELIAYENLTSATFWQFRMRRIASGNYSNANGWEVISDTGTSFIGGPTNVIKKLADEINGTYDQLNDVYMVDCDAKSDGISLQIGSIDYFIDLSNLIIKVDEEFCILSLFGFEFDGYGPSWILGDPFIRQYCHIHDVSNKRIGFAESINDYSTNANANFTLFDY</sequence>
<evidence type="ECO:0000256" key="7">
    <source>
        <dbReference type="ARBA" id="ARBA00022801"/>
    </source>
</evidence>
<evidence type="ECO:0000256" key="11">
    <source>
        <dbReference type="PIRSR" id="PIRSR601461-2"/>
    </source>
</evidence>
<dbReference type="PANTHER" id="PTHR47966">
    <property type="entry name" value="BETA-SITE APP-CLEAVING ENZYME, ISOFORM A-RELATED"/>
    <property type="match status" value="1"/>
</dbReference>
<dbReference type="InterPro" id="IPR033121">
    <property type="entry name" value="PEPTIDASE_A1"/>
</dbReference>
<evidence type="ECO:0000256" key="5">
    <source>
        <dbReference type="ARBA" id="ARBA00022729"/>
    </source>
</evidence>
<evidence type="ECO:0000256" key="3">
    <source>
        <dbReference type="ARBA" id="ARBA00022525"/>
    </source>
</evidence>
<dbReference type="FunFam" id="2.40.70.10:FF:000115">
    <property type="entry name" value="Lysosomal aspartic protease"/>
    <property type="match status" value="1"/>
</dbReference>
<dbReference type="PANTHER" id="PTHR47966:SF44">
    <property type="entry name" value="PEPTIDASE A1 DOMAIN-CONTAINING PROTEIN"/>
    <property type="match status" value="1"/>
</dbReference>
<comment type="subcellular location">
    <subcellularLocation>
        <location evidence="1">Secreted</location>
    </subcellularLocation>
</comment>
<dbReference type="GO" id="GO:0004190">
    <property type="term" value="F:aspartic-type endopeptidase activity"/>
    <property type="evidence" value="ECO:0007669"/>
    <property type="project" value="UniProtKB-KW"/>
</dbReference>
<feature type="domain" description="Peptidase A1" evidence="14">
    <location>
        <begin position="1253"/>
        <end position="1604"/>
    </location>
</feature>
<evidence type="ECO:0000313" key="17">
    <source>
        <dbReference type="WBParaSite" id="ASIM_0001379501-mRNA-1"/>
    </source>
</evidence>
<evidence type="ECO:0000256" key="9">
    <source>
        <dbReference type="ARBA" id="ARBA00023180"/>
    </source>
</evidence>
<evidence type="ECO:0000313" key="15">
    <source>
        <dbReference type="EMBL" id="VDK49226.1"/>
    </source>
</evidence>
<name>A0A158PP69_ANISI</name>
<dbReference type="PROSITE" id="PS00141">
    <property type="entry name" value="ASP_PROTEASE"/>
    <property type="match status" value="3"/>
</dbReference>
<feature type="domain" description="Peptidase A1" evidence="14">
    <location>
        <begin position="862"/>
        <end position="1179"/>
    </location>
</feature>
<dbReference type="PRINTS" id="PR00792">
    <property type="entry name" value="PEPSIN"/>
</dbReference>
<reference evidence="15 16" key="2">
    <citation type="submission" date="2018-11" db="EMBL/GenBank/DDBJ databases">
        <authorList>
            <consortium name="Pathogen Informatics"/>
        </authorList>
    </citation>
    <scope>NUCLEOTIDE SEQUENCE [LARGE SCALE GENOMIC DNA]</scope>
</reference>
<dbReference type="CDD" id="cd05471">
    <property type="entry name" value="pepsin_like"/>
    <property type="match status" value="4"/>
</dbReference>
<comment type="similarity">
    <text evidence="2 12">Belongs to the peptidase A1 family.</text>
</comment>
<keyword evidence="5" id="KW-0732">Signal</keyword>
<evidence type="ECO:0000256" key="8">
    <source>
        <dbReference type="ARBA" id="ARBA00023157"/>
    </source>
</evidence>
<dbReference type="PROSITE" id="PS51767">
    <property type="entry name" value="PEPTIDASE_A1"/>
    <property type="match status" value="4"/>
</dbReference>
<keyword evidence="4 12" id="KW-0645">Protease</keyword>
<dbReference type="Proteomes" id="UP000267096">
    <property type="component" value="Unassembled WGS sequence"/>
</dbReference>
<dbReference type="InterPro" id="IPR034164">
    <property type="entry name" value="Pepsin-like_dom"/>
</dbReference>
<proteinExistence type="inferred from homology"/>
<feature type="active site" evidence="10">
    <location>
        <position position="561"/>
    </location>
</feature>
<dbReference type="InterPro" id="IPR001969">
    <property type="entry name" value="Aspartic_peptidase_AS"/>
</dbReference>
<reference evidence="17" key="1">
    <citation type="submission" date="2016-04" db="UniProtKB">
        <authorList>
            <consortium name="WormBaseParasite"/>
        </authorList>
    </citation>
    <scope>IDENTIFICATION</scope>
</reference>
<feature type="domain" description="Peptidase A1" evidence="14">
    <location>
        <begin position="354"/>
        <end position="691"/>
    </location>
</feature>
<dbReference type="InterPro" id="IPR021109">
    <property type="entry name" value="Peptidase_aspartic_dom_sf"/>
</dbReference>
<keyword evidence="13" id="KW-0812">Transmembrane</keyword>
<evidence type="ECO:0000256" key="2">
    <source>
        <dbReference type="ARBA" id="ARBA00007447"/>
    </source>
</evidence>
<dbReference type="GO" id="GO:0005576">
    <property type="term" value="C:extracellular region"/>
    <property type="evidence" value="ECO:0007669"/>
    <property type="project" value="UniProtKB-SubCell"/>
</dbReference>
<keyword evidence="16" id="KW-1185">Reference proteome</keyword>
<feature type="active site" evidence="10">
    <location>
        <position position="372"/>
    </location>
</feature>
<evidence type="ECO:0000256" key="13">
    <source>
        <dbReference type="SAM" id="Phobius"/>
    </source>
</evidence>
<dbReference type="Gene3D" id="2.40.70.10">
    <property type="entry name" value="Acid Proteases"/>
    <property type="match status" value="8"/>
</dbReference>
<keyword evidence="6 12" id="KW-0064">Aspartyl protease</keyword>
<feature type="transmembrane region" description="Helical" evidence="13">
    <location>
        <begin position="272"/>
        <end position="292"/>
    </location>
</feature>
<gene>
    <name evidence="15" type="ORF">ASIM_LOCUS13223</name>
</gene>
<keyword evidence="8 11" id="KW-1015">Disulfide bond</keyword>
<dbReference type="OrthoDB" id="771136at2759"/>